<evidence type="ECO:0000256" key="1">
    <source>
        <dbReference type="ARBA" id="ARBA00008834"/>
    </source>
</evidence>
<dbReference type="PROSITE" id="PS00502">
    <property type="entry name" value="POLYGALACTURONASE"/>
    <property type="match status" value="1"/>
</dbReference>
<evidence type="ECO:0000256" key="3">
    <source>
        <dbReference type="ARBA" id="ARBA00023295"/>
    </source>
</evidence>
<name>A0ABV5H7G5_9FLAO</name>
<keyword evidence="2 4" id="KW-0378">Hydrolase</keyword>
<dbReference type="Gene3D" id="2.160.20.10">
    <property type="entry name" value="Single-stranded right-handed beta-helix, Pectin lyase-like"/>
    <property type="match status" value="1"/>
</dbReference>
<gene>
    <name evidence="5" type="ORF">ACFFVK_04470</name>
</gene>
<dbReference type="EMBL" id="JBHMFE010000009">
    <property type="protein sequence ID" value="MFB9107824.1"/>
    <property type="molecule type" value="Genomic_DNA"/>
</dbReference>
<dbReference type="SMART" id="SM00710">
    <property type="entry name" value="PbH1"/>
    <property type="match status" value="6"/>
</dbReference>
<dbReference type="PANTHER" id="PTHR31339">
    <property type="entry name" value="PECTIN LYASE-RELATED"/>
    <property type="match status" value="1"/>
</dbReference>
<organism evidence="5 6">
    <name type="scientific">Flavobacterium gyeonganense</name>
    <dbReference type="NCBI Taxonomy" id="1310418"/>
    <lineage>
        <taxon>Bacteria</taxon>
        <taxon>Pseudomonadati</taxon>
        <taxon>Bacteroidota</taxon>
        <taxon>Flavobacteriia</taxon>
        <taxon>Flavobacteriales</taxon>
        <taxon>Flavobacteriaceae</taxon>
        <taxon>Flavobacterium</taxon>
    </lineage>
</organism>
<dbReference type="InterPro" id="IPR012334">
    <property type="entry name" value="Pectin_lyas_fold"/>
</dbReference>
<dbReference type="Proteomes" id="UP001589562">
    <property type="component" value="Unassembled WGS sequence"/>
</dbReference>
<keyword evidence="3 4" id="KW-0326">Glycosidase</keyword>
<dbReference type="PANTHER" id="PTHR31339:SF9">
    <property type="entry name" value="PLASMIN AND FIBRONECTIN-BINDING PROTEIN A"/>
    <property type="match status" value="1"/>
</dbReference>
<dbReference type="InterPro" id="IPR011050">
    <property type="entry name" value="Pectin_lyase_fold/virulence"/>
</dbReference>
<proteinExistence type="inferred from homology"/>
<dbReference type="RefSeq" id="WP_278011258.1">
    <property type="nucleotide sequence ID" value="NZ_CP121112.1"/>
</dbReference>
<comment type="caution">
    <text evidence="5">The sequence shown here is derived from an EMBL/GenBank/DDBJ whole genome shotgun (WGS) entry which is preliminary data.</text>
</comment>
<evidence type="ECO:0000313" key="5">
    <source>
        <dbReference type="EMBL" id="MFB9107824.1"/>
    </source>
</evidence>
<comment type="similarity">
    <text evidence="1 4">Belongs to the glycosyl hydrolase 28 family.</text>
</comment>
<dbReference type="Pfam" id="PF00295">
    <property type="entry name" value="Glyco_hydro_28"/>
    <property type="match status" value="1"/>
</dbReference>
<dbReference type="EC" id="3.2.1.-" evidence="5"/>
<protein>
    <submittedName>
        <fullName evidence="5">Glycoside hydrolase family 28 protein</fullName>
        <ecNumber evidence="5">3.2.1.-</ecNumber>
    </submittedName>
</protein>
<sequence>MKTNLTQFFRMLLAVVTISYAGKAVAQKSKSNGTYDNIEFKMAKVNEPKIPKNIVNLKDFGAVNGGYVLNTKAFEDAINALSKKGGGKLIIPPGIWLTGPIILKSKIELHAQTGALIKFSPDKSLYPIIETSFEGLNTWRCISPLYGKNLEDVAFTGNGVWDGSGEVWRQVKKAKLTESQWKKFVESGGVLNESKTSWYPSETFMKASVGADQNVRLDLKTKEDFEKIHDFLRPVLVSIQNSKRVLFDGPVFQNSPAWNIHPLMIEDLIVRNITVRNPWFSQNGDGLDVESCKNVIVENSSFDVGDDAICIKSGKDKDGRDRGVPCENIIIKNNIVYHGHGGVTVGSEMSGGVKNMHVSNCTFMGTDVGLRFKSNRGRGGVVENIFISDIFMTDIPSQAISFNLYYGGKSIAETLEEGGAKIVNQKIPVDEKTPQFKNISIKNITIKGAQQAVFLQGLPEMNLENIEISNLIAKAENGFTIVDANGIKIHNAKLDIEKPNVIDIYNGKNMSFKDIEFNSTSSKAITINGEETQNVEFVPSANSDFAKKTVIGETVPKSAVKL</sequence>
<evidence type="ECO:0000313" key="6">
    <source>
        <dbReference type="Proteomes" id="UP001589562"/>
    </source>
</evidence>
<dbReference type="GO" id="GO:0016798">
    <property type="term" value="F:hydrolase activity, acting on glycosyl bonds"/>
    <property type="evidence" value="ECO:0007669"/>
    <property type="project" value="UniProtKB-KW"/>
</dbReference>
<keyword evidence="6" id="KW-1185">Reference proteome</keyword>
<dbReference type="SUPFAM" id="SSF51126">
    <property type="entry name" value="Pectin lyase-like"/>
    <property type="match status" value="2"/>
</dbReference>
<dbReference type="InterPro" id="IPR051801">
    <property type="entry name" value="GH28_Enzymes"/>
</dbReference>
<dbReference type="InterPro" id="IPR000743">
    <property type="entry name" value="Glyco_hydro_28"/>
</dbReference>
<evidence type="ECO:0000256" key="4">
    <source>
        <dbReference type="RuleBase" id="RU361169"/>
    </source>
</evidence>
<reference evidence="5 6" key="1">
    <citation type="submission" date="2024-09" db="EMBL/GenBank/DDBJ databases">
        <authorList>
            <person name="Sun Q."/>
            <person name="Mori K."/>
        </authorList>
    </citation>
    <scope>NUCLEOTIDE SEQUENCE [LARGE SCALE GENOMIC DNA]</scope>
    <source>
        <strain evidence="5 6">CECT 8365</strain>
    </source>
</reference>
<accession>A0ABV5H7G5</accession>
<evidence type="ECO:0000256" key="2">
    <source>
        <dbReference type="ARBA" id="ARBA00022801"/>
    </source>
</evidence>
<dbReference type="InterPro" id="IPR006626">
    <property type="entry name" value="PbH1"/>
</dbReference>